<keyword evidence="1" id="KW-1133">Transmembrane helix</keyword>
<name>A0A0B2VP79_TOXCA</name>
<evidence type="ECO:0000313" key="2">
    <source>
        <dbReference type="EMBL" id="KHN83383.1"/>
    </source>
</evidence>
<feature type="transmembrane region" description="Helical" evidence="1">
    <location>
        <begin position="24"/>
        <end position="49"/>
    </location>
</feature>
<protein>
    <submittedName>
        <fullName evidence="2">Uncharacterized protein</fullName>
    </submittedName>
</protein>
<sequence>QHSIPYTRSRTERLMRFMLRRKPCVVVMVAEFVTILSFTVMVLALLYMMRLTKDHERHIQAGIRLMEILSDKITLWHCQYELPPYNLTSFHKATCHIAIGSDAVSVALQHTITPENCADIIYEVQCHSAVEGMRAKRRVPHIEPQSCAGLFGAPMPYELVSSEHVVYAPRIRNEDLKKFKGQLMFSLELIIQCPRCRVVTGYYSDDNDNNNTDQICRRQLETIRVGWPNNAEFCDEEERLVVDLEKQIYC</sequence>
<evidence type="ECO:0000256" key="1">
    <source>
        <dbReference type="SAM" id="Phobius"/>
    </source>
</evidence>
<dbReference type="OMA" id="ENCADII"/>
<dbReference type="OrthoDB" id="5804890at2759"/>
<organism evidence="2 3">
    <name type="scientific">Toxocara canis</name>
    <name type="common">Canine roundworm</name>
    <dbReference type="NCBI Taxonomy" id="6265"/>
    <lineage>
        <taxon>Eukaryota</taxon>
        <taxon>Metazoa</taxon>
        <taxon>Ecdysozoa</taxon>
        <taxon>Nematoda</taxon>
        <taxon>Chromadorea</taxon>
        <taxon>Rhabditida</taxon>
        <taxon>Spirurina</taxon>
        <taxon>Ascaridomorpha</taxon>
        <taxon>Ascaridoidea</taxon>
        <taxon>Toxocaridae</taxon>
        <taxon>Toxocara</taxon>
    </lineage>
</organism>
<keyword evidence="3" id="KW-1185">Reference proteome</keyword>
<dbReference type="EMBL" id="JPKZ01001200">
    <property type="protein sequence ID" value="KHN83383.1"/>
    <property type="molecule type" value="Genomic_DNA"/>
</dbReference>
<keyword evidence="1" id="KW-0472">Membrane</keyword>
<comment type="caution">
    <text evidence="2">The sequence shown here is derived from an EMBL/GenBank/DDBJ whole genome shotgun (WGS) entry which is preliminary data.</text>
</comment>
<reference evidence="2 3" key="1">
    <citation type="submission" date="2014-11" db="EMBL/GenBank/DDBJ databases">
        <title>Genetic blueprint of the zoonotic pathogen Toxocara canis.</title>
        <authorList>
            <person name="Zhu X.-Q."/>
            <person name="Korhonen P.K."/>
            <person name="Cai H."/>
            <person name="Young N.D."/>
            <person name="Nejsum P."/>
            <person name="von Samson-Himmelstjerna G."/>
            <person name="Boag P.R."/>
            <person name="Tan P."/>
            <person name="Li Q."/>
            <person name="Min J."/>
            <person name="Yang Y."/>
            <person name="Wang X."/>
            <person name="Fang X."/>
            <person name="Hall R.S."/>
            <person name="Hofmann A."/>
            <person name="Sternberg P.W."/>
            <person name="Jex A.R."/>
            <person name="Gasser R.B."/>
        </authorList>
    </citation>
    <scope>NUCLEOTIDE SEQUENCE [LARGE SCALE GENOMIC DNA]</scope>
    <source>
        <strain evidence="2">PN_DK_2014</strain>
    </source>
</reference>
<dbReference type="Proteomes" id="UP000031036">
    <property type="component" value="Unassembled WGS sequence"/>
</dbReference>
<proteinExistence type="predicted"/>
<gene>
    <name evidence="2" type="ORF">Tcan_14258</name>
</gene>
<accession>A0A0B2VP79</accession>
<dbReference type="AlphaFoldDB" id="A0A0B2VP79"/>
<keyword evidence="1" id="KW-0812">Transmembrane</keyword>
<evidence type="ECO:0000313" key="3">
    <source>
        <dbReference type="Proteomes" id="UP000031036"/>
    </source>
</evidence>
<feature type="non-terminal residue" evidence="2">
    <location>
        <position position="1"/>
    </location>
</feature>